<accession>A0A3P6CNA9</accession>
<organism evidence="1">
    <name type="scientific">Brassica oleracea</name>
    <name type="common">Wild cabbage</name>
    <dbReference type="NCBI Taxonomy" id="3712"/>
    <lineage>
        <taxon>Eukaryota</taxon>
        <taxon>Viridiplantae</taxon>
        <taxon>Streptophyta</taxon>
        <taxon>Embryophyta</taxon>
        <taxon>Tracheophyta</taxon>
        <taxon>Spermatophyta</taxon>
        <taxon>Magnoliopsida</taxon>
        <taxon>eudicotyledons</taxon>
        <taxon>Gunneridae</taxon>
        <taxon>Pentapetalae</taxon>
        <taxon>rosids</taxon>
        <taxon>malvids</taxon>
        <taxon>Brassicales</taxon>
        <taxon>Brassicaceae</taxon>
        <taxon>Brassiceae</taxon>
        <taxon>Brassica</taxon>
    </lineage>
</organism>
<protein>
    <submittedName>
        <fullName evidence="1">Uncharacterized protein</fullName>
    </submittedName>
</protein>
<reference evidence="1" key="1">
    <citation type="submission" date="2018-11" db="EMBL/GenBank/DDBJ databases">
        <authorList>
            <consortium name="Genoscope - CEA"/>
            <person name="William W."/>
        </authorList>
    </citation>
    <scope>NUCLEOTIDE SEQUENCE</scope>
</reference>
<sequence length="80" mass="8897">MPYVGGYDQSMCMGNNFQDPCLSNIQDYSVIPLDFYGLDQNMCMGDTTNSNTTSGIYSTISLAPTFLTKSLRFLAIYLIN</sequence>
<evidence type="ECO:0000313" key="1">
    <source>
        <dbReference type="EMBL" id="VDD11591.1"/>
    </source>
</evidence>
<dbReference type="EMBL" id="LR031873">
    <property type="protein sequence ID" value="VDD11591.1"/>
    <property type="molecule type" value="Genomic_DNA"/>
</dbReference>
<name>A0A3P6CNA9_BRAOL</name>
<dbReference type="AlphaFoldDB" id="A0A3P6CNA9"/>
<gene>
    <name evidence="1" type="ORF">BOLC4T26225H</name>
</gene>
<proteinExistence type="predicted"/>